<gene>
    <name evidence="1" type="ORF">ERS132414_02092</name>
</gene>
<proteinExistence type="predicted"/>
<dbReference type="EMBL" id="FIHA01000056">
    <property type="protein sequence ID" value="CYV11617.1"/>
    <property type="molecule type" value="Genomic_DNA"/>
</dbReference>
<dbReference type="Proteomes" id="UP000072794">
    <property type="component" value="Unassembled WGS sequence"/>
</dbReference>
<protein>
    <submittedName>
        <fullName evidence="1">Uncharacterized protein</fullName>
    </submittedName>
</protein>
<organism evidence="1 2">
    <name type="scientific">Streptococcus suis</name>
    <dbReference type="NCBI Taxonomy" id="1307"/>
    <lineage>
        <taxon>Bacteria</taxon>
        <taxon>Bacillati</taxon>
        <taxon>Bacillota</taxon>
        <taxon>Bacilli</taxon>
        <taxon>Lactobacillales</taxon>
        <taxon>Streptococcaceae</taxon>
        <taxon>Streptococcus</taxon>
    </lineage>
</organism>
<evidence type="ECO:0000313" key="2">
    <source>
        <dbReference type="Proteomes" id="UP000072794"/>
    </source>
</evidence>
<name>A0A116LUC4_STRSU</name>
<dbReference type="AlphaFoldDB" id="A0A116LUC4"/>
<accession>A0A116LUC4</accession>
<reference evidence="1 2" key="1">
    <citation type="submission" date="2016-02" db="EMBL/GenBank/DDBJ databases">
        <authorList>
            <consortium name="Pathogen Informatics"/>
        </authorList>
    </citation>
    <scope>NUCLEOTIDE SEQUENCE [LARGE SCALE GENOMIC DNA]</scope>
    <source>
        <strain evidence="1 2">LSS52</strain>
    </source>
</reference>
<sequence length="56" mass="6510">MYVLLQKVQQVQMLAVRGLLILDDRTMNLEMVHILQEHTIPTLKSLNMTMMQPLTS</sequence>
<evidence type="ECO:0000313" key="1">
    <source>
        <dbReference type="EMBL" id="CYV11617.1"/>
    </source>
</evidence>